<dbReference type="GO" id="GO:0003700">
    <property type="term" value="F:DNA-binding transcription factor activity"/>
    <property type="evidence" value="ECO:0007669"/>
    <property type="project" value="InterPro"/>
</dbReference>
<dbReference type="InterPro" id="IPR000232">
    <property type="entry name" value="HSF_DNA-bd"/>
</dbReference>
<dbReference type="InterPro" id="IPR036388">
    <property type="entry name" value="WH-like_DNA-bd_sf"/>
</dbReference>
<dbReference type="PANTHER" id="PTHR10015">
    <property type="entry name" value="HEAT SHOCK TRANSCRIPTION FACTOR"/>
    <property type="match status" value="1"/>
</dbReference>
<evidence type="ECO:0000259" key="9">
    <source>
        <dbReference type="SMART" id="SM00415"/>
    </source>
</evidence>
<reference evidence="10" key="1">
    <citation type="submission" date="2023-06" db="EMBL/GenBank/DDBJ databases">
        <title>Reference genome for the Northern bat (Eptesicus nilssonii), a most northern bat species.</title>
        <authorList>
            <person name="Laine V.N."/>
            <person name="Pulliainen A.T."/>
            <person name="Lilley T.M."/>
        </authorList>
    </citation>
    <scope>NUCLEOTIDE SEQUENCE</scope>
    <source>
        <strain evidence="10">BLF_Eptnil</strain>
        <tissue evidence="10">Kidney</tissue>
    </source>
</reference>
<evidence type="ECO:0000256" key="2">
    <source>
        <dbReference type="ARBA" id="ARBA00006403"/>
    </source>
</evidence>
<keyword evidence="6" id="KW-0539">Nucleus</keyword>
<keyword evidence="5" id="KW-0804">Transcription</keyword>
<dbReference type="GO" id="GO:0043565">
    <property type="term" value="F:sequence-specific DNA binding"/>
    <property type="evidence" value="ECO:0007669"/>
    <property type="project" value="InterPro"/>
</dbReference>
<sequence>MEKPGPSTCSWLQPGRWRSRPPCGPGHQYLWLAVAWETEKPPTLRTWAPVTVAGCGLGDREAAHPVVQMPAPAAGYSMVDGESAHPAVLGTSNCGWLWPGRQRSRPPCSPGLQHLQLQHRRSPLSTIPKGCSQPGLLWLTRGREARILGACGQLEEGILGTRPAKAAFEATVFKIMQMWKAGEGKFEMTHVSSEIQIVSLKDGSNDSETSIRSALCDHTYPGDLELRTLIEESAFQALCEETLIKSPRYSFCASEPDGDYGFHSMTFPRKLWKIVESDQFKSIWWDENGTSVVINEDLFKKEVLERKAPFRIFKTDSMNSLLRQLNLYGFSKIRQNFQTSASLADFLAEEKEVSVLSKELHSGRSEDEDSRLWPESAAKTKMADSGRNLQQRQQTPAGAKAWVPGSGGKLVLEAKGRKTYCTNLFVHRASTVFRQHQFSSGHPPIRAPPASAIGYPERNSDPGGALIGGWPEENWCWRKTAASSHAIGHHQRLPPAPWVLQQRWPNGWWEERESGTRESPPPAPTASQSATLSPAPRASSRPNRGRSGKPRSHRCCSHVLMVLALLSPTDGMEQLGPVPAAGAGEVEKPSGATGVSSHHSHLLTDQE</sequence>
<dbReference type="Proteomes" id="UP001177744">
    <property type="component" value="Unassembled WGS sequence"/>
</dbReference>
<evidence type="ECO:0000256" key="8">
    <source>
        <dbReference type="SAM" id="MobiDB-lite"/>
    </source>
</evidence>
<dbReference type="AlphaFoldDB" id="A0AA40HRX6"/>
<dbReference type="FunFam" id="1.10.10.10:FF:000349">
    <property type="entry name" value="Heat shock transcription factor, Y-linked"/>
    <property type="match status" value="1"/>
</dbReference>
<evidence type="ECO:0000256" key="6">
    <source>
        <dbReference type="ARBA" id="ARBA00023242"/>
    </source>
</evidence>
<accession>A0AA40HRX6</accession>
<comment type="subcellular location">
    <subcellularLocation>
        <location evidence="1">Nucleus</location>
    </subcellularLocation>
</comment>
<feature type="compositionally biased region" description="Basic residues" evidence="8">
    <location>
        <begin position="543"/>
        <end position="553"/>
    </location>
</feature>
<feature type="compositionally biased region" description="Low complexity" evidence="8">
    <location>
        <begin position="525"/>
        <end position="536"/>
    </location>
</feature>
<evidence type="ECO:0000313" key="11">
    <source>
        <dbReference type="Proteomes" id="UP001177744"/>
    </source>
</evidence>
<dbReference type="Gene3D" id="1.10.10.10">
    <property type="entry name" value="Winged helix-like DNA-binding domain superfamily/Winged helix DNA-binding domain"/>
    <property type="match status" value="1"/>
</dbReference>
<dbReference type="EMBL" id="JAULJE010000013">
    <property type="protein sequence ID" value="KAK1335871.1"/>
    <property type="molecule type" value="Genomic_DNA"/>
</dbReference>
<evidence type="ECO:0000256" key="1">
    <source>
        <dbReference type="ARBA" id="ARBA00004123"/>
    </source>
</evidence>
<comment type="caution">
    <text evidence="10">The sequence shown here is derived from an EMBL/GenBank/DDBJ whole genome shotgun (WGS) entry which is preliminary data.</text>
</comment>
<evidence type="ECO:0000256" key="4">
    <source>
        <dbReference type="ARBA" id="ARBA00023125"/>
    </source>
</evidence>
<evidence type="ECO:0000256" key="5">
    <source>
        <dbReference type="ARBA" id="ARBA00023163"/>
    </source>
</evidence>
<name>A0AA40HRX6_CNENI</name>
<feature type="domain" description="HSF-type DNA-binding" evidence="9">
    <location>
        <begin position="263"/>
        <end position="358"/>
    </location>
</feature>
<evidence type="ECO:0000256" key="3">
    <source>
        <dbReference type="ARBA" id="ARBA00023015"/>
    </source>
</evidence>
<keyword evidence="4" id="KW-0238">DNA-binding</keyword>
<feature type="region of interest" description="Disordered" evidence="8">
    <location>
        <begin position="381"/>
        <end position="402"/>
    </location>
</feature>
<feature type="region of interest" description="Disordered" evidence="8">
    <location>
        <begin position="511"/>
        <end position="553"/>
    </location>
</feature>
<protein>
    <recommendedName>
        <fullName evidence="9">HSF-type DNA-binding domain-containing protein</fullName>
    </recommendedName>
</protein>
<dbReference type="SUPFAM" id="SSF46785">
    <property type="entry name" value="Winged helix' DNA-binding domain"/>
    <property type="match status" value="1"/>
</dbReference>
<proteinExistence type="inferred from homology"/>
<comment type="similarity">
    <text evidence="2 7">Belongs to the HSF family.</text>
</comment>
<dbReference type="SMART" id="SM00415">
    <property type="entry name" value="HSF"/>
    <property type="match status" value="1"/>
</dbReference>
<keyword evidence="3" id="KW-0805">Transcription regulation</keyword>
<feature type="compositionally biased region" description="Polar residues" evidence="8">
    <location>
        <begin position="387"/>
        <end position="396"/>
    </location>
</feature>
<evidence type="ECO:0000313" key="10">
    <source>
        <dbReference type="EMBL" id="KAK1335871.1"/>
    </source>
</evidence>
<dbReference type="PANTHER" id="PTHR10015:SF336">
    <property type="entry name" value="HEAT SHOCK TRANSCRIPTION FACTOR, Y-LINKED"/>
    <property type="match status" value="1"/>
</dbReference>
<evidence type="ECO:0000256" key="7">
    <source>
        <dbReference type="RuleBase" id="RU004020"/>
    </source>
</evidence>
<gene>
    <name evidence="10" type="ORF">QTO34_003669</name>
</gene>
<keyword evidence="11" id="KW-1185">Reference proteome</keyword>
<feature type="region of interest" description="Disordered" evidence="8">
    <location>
        <begin position="574"/>
        <end position="607"/>
    </location>
</feature>
<organism evidence="10 11">
    <name type="scientific">Cnephaeus nilssonii</name>
    <name type="common">Northern bat</name>
    <name type="synonym">Eptesicus nilssonii</name>
    <dbReference type="NCBI Taxonomy" id="3371016"/>
    <lineage>
        <taxon>Eukaryota</taxon>
        <taxon>Metazoa</taxon>
        <taxon>Chordata</taxon>
        <taxon>Craniata</taxon>
        <taxon>Vertebrata</taxon>
        <taxon>Euteleostomi</taxon>
        <taxon>Mammalia</taxon>
        <taxon>Eutheria</taxon>
        <taxon>Laurasiatheria</taxon>
        <taxon>Chiroptera</taxon>
        <taxon>Yangochiroptera</taxon>
        <taxon>Vespertilionidae</taxon>
        <taxon>Cnephaeus</taxon>
    </lineage>
</organism>
<dbReference type="GO" id="GO:0005634">
    <property type="term" value="C:nucleus"/>
    <property type="evidence" value="ECO:0007669"/>
    <property type="project" value="UniProtKB-SubCell"/>
</dbReference>
<dbReference type="Pfam" id="PF00447">
    <property type="entry name" value="HSF_DNA-bind"/>
    <property type="match status" value="1"/>
</dbReference>
<dbReference type="InterPro" id="IPR036390">
    <property type="entry name" value="WH_DNA-bd_sf"/>
</dbReference>